<dbReference type="Gene3D" id="1.10.357.10">
    <property type="entry name" value="Tetracycline Repressor, domain 2"/>
    <property type="match status" value="1"/>
</dbReference>
<evidence type="ECO:0000256" key="1">
    <source>
        <dbReference type="ARBA" id="ARBA00023015"/>
    </source>
</evidence>
<gene>
    <name evidence="6" type="ORF">ACFPZN_52445</name>
</gene>
<evidence type="ECO:0000256" key="2">
    <source>
        <dbReference type="ARBA" id="ARBA00023125"/>
    </source>
</evidence>
<dbReference type="PRINTS" id="PR00455">
    <property type="entry name" value="HTHTETR"/>
</dbReference>
<organism evidence="6 7">
    <name type="scientific">Actinomadura rugatobispora</name>
    <dbReference type="NCBI Taxonomy" id="1994"/>
    <lineage>
        <taxon>Bacteria</taxon>
        <taxon>Bacillati</taxon>
        <taxon>Actinomycetota</taxon>
        <taxon>Actinomycetes</taxon>
        <taxon>Streptosporangiales</taxon>
        <taxon>Thermomonosporaceae</taxon>
        <taxon>Actinomadura</taxon>
    </lineage>
</organism>
<accession>A0ABW1AI66</accession>
<keyword evidence="2 4" id="KW-0238">DNA-binding</keyword>
<feature type="DNA-binding region" description="H-T-H motif" evidence="4">
    <location>
        <begin position="40"/>
        <end position="59"/>
    </location>
</feature>
<comment type="caution">
    <text evidence="6">The sequence shown here is derived from an EMBL/GenBank/DDBJ whole genome shotgun (WGS) entry which is preliminary data.</text>
</comment>
<name>A0ABW1AI66_9ACTN</name>
<dbReference type="InterPro" id="IPR040611">
    <property type="entry name" value="AlkX_C"/>
</dbReference>
<dbReference type="Proteomes" id="UP001596074">
    <property type="component" value="Unassembled WGS sequence"/>
</dbReference>
<evidence type="ECO:0000256" key="4">
    <source>
        <dbReference type="PROSITE-ProRule" id="PRU00335"/>
    </source>
</evidence>
<protein>
    <submittedName>
        <fullName evidence="6">TetR family transcriptional regulator</fullName>
    </submittedName>
</protein>
<feature type="domain" description="HTH tetR-type" evidence="5">
    <location>
        <begin position="17"/>
        <end position="77"/>
    </location>
</feature>
<evidence type="ECO:0000256" key="3">
    <source>
        <dbReference type="ARBA" id="ARBA00023163"/>
    </source>
</evidence>
<dbReference type="PANTHER" id="PTHR30055">
    <property type="entry name" value="HTH-TYPE TRANSCRIPTIONAL REGULATOR RUTR"/>
    <property type="match status" value="1"/>
</dbReference>
<dbReference type="PANTHER" id="PTHR30055:SF234">
    <property type="entry name" value="HTH-TYPE TRANSCRIPTIONAL REGULATOR BETI"/>
    <property type="match status" value="1"/>
</dbReference>
<dbReference type="SUPFAM" id="SSF46689">
    <property type="entry name" value="Homeodomain-like"/>
    <property type="match status" value="1"/>
</dbReference>
<sequence>MNTSAPGAGTFRSRVRRQLREDALDAAYRVVEERGWGAVRMTSVASSVGVSRQVLYKEFGSKDGLGEALLMREAQRFIDGVADEIRRHADVEAAIEASLRFGISQGAASPLLRAVLTSTLEGGDDTLLPLVTTSSERLVALSRQVLQEHITTRAPGLDAEDVESTADAVVRLLVSHLLLPLDDQETTVRRLTRLAARNLGL</sequence>
<keyword evidence="1" id="KW-0805">Transcription regulation</keyword>
<keyword evidence="7" id="KW-1185">Reference proteome</keyword>
<dbReference type="Pfam" id="PF18556">
    <property type="entry name" value="TetR_C_35"/>
    <property type="match status" value="1"/>
</dbReference>
<proteinExistence type="predicted"/>
<evidence type="ECO:0000313" key="7">
    <source>
        <dbReference type="Proteomes" id="UP001596074"/>
    </source>
</evidence>
<dbReference type="InterPro" id="IPR050109">
    <property type="entry name" value="HTH-type_TetR-like_transc_reg"/>
</dbReference>
<evidence type="ECO:0000259" key="5">
    <source>
        <dbReference type="PROSITE" id="PS50977"/>
    </source>
</evidence>
<dbReference type="EMBL" id="JBHSON010000145">
    <property type="protein sequence ID" value="MFC5754283.1"/>
    <property type="molecule type" value="Genomic_DNA"/>
</dbReference>
<dbReference type="InterPro" id="IPR009057">
    <property type="entry name" value="Homeodomain-like_sf"/>
</dbReference>
<keyword evidence="3" id="KW-0804">Transcription</keyword>
<dbReference type="RefSeq" id="WP_378292218.1">
    <property type="nucleotide sequence ID" value="NZ_JBHSON010000145.1"/>
</dbReference>
<dbReference type="PROSITE" id="PS50977">
    <property type="entry name" value="HTH_TETR_2"/>
    <property type="match status" value="1"/>
</dbReference>
<dbReference type="Pfam" id="PF00440">
    <property type="entry name" value="TetR_N"/>
    <property type="match status" value="1"/>
</dbReference>
<evidence type="ECO:0000313" key="6">
    <source>
        <dbReference type="EMBL" id="MFC5754283.1"/>
    </source>
</evidence>
<reference evidence="7" key="1">
    <citation type="journal article" date="2019" name="Int. J. Syst. Evol. Microbiol.">
        <title>The Global Catalogue of Microorganisms (GCM) 10K type strain sequencing project: providing services to taxonomists for standard genome sequencing and annotation.</title>
        <authorList>
            <consortium name="The Broad Institute Genomics Platform"/>
            <consortium name="The Broad Institute Genome Sequencing Center for Infectious Disease"/>
            <person name="Wu L."/>
            <person name="Ma J."/>
        </authorList>
    </citation>
    <scope>NUCLEOTIDE SEQUENCE [LARGE SCALE GENOMIC DNA]</scope>
    <source>
        <strain evidence="7">KCTC 42087</strain>
    </source>
</reference>
<dbReference type="InterPro" id="IPR001647">
    <property type="entry name" value="HTH_TetR"/>
</dbReference>